<organism evidence="1 2">
    <name type="scientific">Ficus carica</name>
    <name type="common">Common fig</name>
    <dbReference type="NCBI Taxonomy" id="3494"/>
    <lineage>
        <taxon>Eukaryota</taxon>
        <taxon>Viridiplantae</taxon>
        <taxon>Streptophyta</taxon>
        <taxon>Embryophyta</taxon>
        <taxon>Tracheophyta</taxon>
        <taxon>Spermatophyta</taxon>
        <taxon>Magnoliopsida</taxon>
        <taxon>eudicotyledons</taxon>
        <taxon>Gunneridae</taxon>
        <taxon>Pentapetalae</taxon>
        <taxon>rosids</taxon>
        <taxon>fabids</taxon>
        <taxon>Rosales</taxon>
        <taxon>Moraceae</taxon>
        <taxon>Ficeae</taxon>
        <taxon>Ficus</taxon>
    </lineage>
</organism>
<reference evidence="1" key="1">
    <citation type="submission" date="2023-07" db="EMBL/GenBank/DDBJ databases">
        <title>draft genome sequence of fig (Ficus carica).</title>
        <authorList>
            <person name="Takahashi T."/>
            <person name="Nishimura K."/>
        </authorList>
    </citation>
    <scope>NUCLEOTIDE SEQUENCE</scope>
</reference>
<protein>
    <submittedName>
        <fullName evidence="1">Uncharacterized protein</fullName>
    </submittedName>
</protein>
<name>A0AA88AIH3_FICCA</name>
<dbReference type="EMBL" id="BTGU01000018">
    <property type="protein sequence ID" value="GMN44596.1"/>
    <property type="molecule type" value="Genomic_DNA"/>
</dbReference>
<gene>
    <name evidence="1" type="ORF">TIFTF001_013793</name>
</gene>
<accession>A0AA88AIH3</accession>
<dbReference type="AlphaFoldDB" id="A0AA88AIH3"/>
<keyword evidence="2" id="KW-1185">Reference proteome</keyword>
<sequence length="111" mass="11631">MLGAAAGVVGGGGDLDRSLRGGDTWFWVRIRGEGGNPDQFGVWEGGWRHLVLGSNSEGGEQPRSDQSLGGWRHLVLGSDLGEGSSTEWRGLVVGDDSFSFSSSSLSLSPPL</sequence>
<comment type="caution">
    <text evidence="1">The sequence shown here is derived from an EMBL/GenBank/DDBJ whole genome shotgun (WGS) entry which is preliminary data.</text>
</comment>
<dbReference type="Proteomes" id="UP001187192">
    <property type="component" value="Unassembled WGS sequence"/>
</dbReference>
<proteinExistence type="predicted"/>
<evidence type="ECO:0000313" key="1">
    <source>
        <dbReference type="EMBL" id="GMN44596.1"/>
    </source>
</evidence>
<evidence type="ECO:0000313" key="2">
    <source>
        <dbReference type="Proteomes" id="UP001187192"/>
    </source>
</evidence>